<dbReference type="InterPro" id="IPR012337">
    <property type="entry name" value="RNaseH-like_sf"/>
</dbReference>
<feature type="region of interest" description="Disordered" evidence="6">
    <location>
        <begin position="376"/>
        <end position="398"/>
    </location>
</feature>
<organism evidence="7 8">
    <name type="scientific">Agrocybe pediades</name>
    <dbReference type="NCBI Taxonomy" id="84607"/>
    <lineage>
        <taxon>Eukaryota</taxon>
        <taxon>Fungi</taxon>
        <taxon>Dikarya</taxon>
        <taxon>Basidiomycota</taxon>
        <taxon>Agaricomycotina</taxon>
        <taxon>Agaricomycetes</taxon>
        <taxon>Agaricomycetidae</taxon>
        <taxon>Agaricales</taxon>
        <taxon>Agaricineae</taxon>
        <taxon>Strophariaceae</taxon>
        <taxon>Agrocybe</taxon>
    </lineage>
</organism>
<evidence type="ECO:0000313" key="7">
    <source>
        <dbReference type="EMBL" id="KAF4612580.1"/>
    </source>
</evidence>
<evidence type="ECO:0000256" key="5">
    <source>
        <dbReference type="ARBA" id="ARBA00023242"/>
    </source>
</evidence>
<keyword evidence="2" id="KW-0479">Metal-binding</keyword>
<dbReference type="InterPro" id="IPR052035">
    <property type="entry name" value="ZnF_BED_domain_contain"/>
</dbReference>
<protein>
    <submittedName>
        <fullName evidence="7">Uncharacterized protein</fullName>
    </submittedName>
</protein>
<evidence type="ECO:0000256" key="2">
    <source>
        <dbReference type="ARBA" id="ARBA00022723"/>
    </source>
</evidence>
<name>A0A8H4QKV0_9AGAR</name>
<keyword evidence="3" id="KW-0863">Zinc-finger</keyword>
<feature type="region of interest" description="Disordered" evidence="6">
    <location>
        <begin position="567"/>
        <end position="599"/>
    </location>
</feature>
<comment type="subcellular location">
    <subcellularLocation>
        <location evidence="1">Nucleus</location>
    </subcellularLocation>
</comment>
<reference evidence="7 8" key="1">
    <citation type="submission" date="2019-12" db="EMBL/GenBank/DDBJ databases">
        <authorList>
            <person name="Floudas D."/>
            <person name="Bentzer J."/>
            <person name="Ahren D."/>
            <person name="Johansson T."/>
            <person name="Persson P."/>
            <person name="Tunlid A."/>
        </authorList>
    </citation>
    <scope>NUCLEOTIDE SEQUENCE [LARGE SCALE GENOMIC DNA]</scope>
    <source>
        <strain evidence="7 8">CBS 102.39</strain>
    </source>
</reference>
<keyword evidence="8" id="KW-1185">Reference proteome</keyword>
<keyword evidence="4" id="KW-0862">Zinc</keyword>
<dbReference type="SUPFAM" id="SSF53098">
    <property type="entry name" value="Ribonuclease H-like"/>
    <property type="match status" value="1"/>
</dbReference>
<gene>
    <name evidence="7" type="ORF">D9613_012727</name>
</gene>
<evidence type="ECO:0000313" key="8">
    <source>
        <dbReference type="Proteomes" id="UP000521872"/>
    </source>
</evidence>
<dbReference type="PANTHER" id="PTHR46481">
    <property type="entry name" value="ZINC FINGER BED DOMAIN-CONTAINING PROTEIN 4"/>
    <property type="match status" value="1"/>
</dbReference>
<feature type="region of interest" description="Disordered" evidence="6">
    <location>
        <begin position="127"/>
        <end position="146"/>
    </location>
</feature>
<keyword evidence="5" id="KW-0539">Nucleus</keyword>
<evidence type="ECO:0000256" key="3">
    <source>
        <dbReference type="ARBA" id="ARBA00022771"/>
    </source>
</evidence>
<proteinExistence type="predicted"/>
<feature type="compositionally biased region" description="Acidic residues" evidence="6">
    <location>
        <begin position="89"/>
        <end position="99"/>
    </location>
</feature>
<feature type="compositionally biased region" description="Low complexity" evidence="6">
    <location>
        <begin position="127"/>
        <end position="136"/>
    </location>
</feature>
<evidence type="ECO:0000256" key="6">
    <source>
        <dbReference type="SAM" id="MobiDB-lite"/>
    </source>
</evidence>
<feature type="compositionally biased region" description="Low complexity" evidence="6">
    <location>
        <begin position="49"/>
        <end position="65"/>
    </location>
</feature>
<feature type="region of interest" description="Disordered" evidence="6">
    <location>
        <begin position="1"/>
        <end position="117"/>
    </location>
</feature>
<evidence type="ECO:0000256" key="1">
    <source>
        <dbReference type="ARBA" id="ARBA00004123"/>
    </source>
</evidence>
<dbReference type="PANTHER" id="PTHR46481:SF10">
    <property type="entry name" value="ZINC FINGER BED DOMAIN-CONTAINING PROTEIN 39"/>
    <property type="match status" value="1"/>
</dbReference>
<accession>A0A8H4QKV0</accession>
<feature type="compositionally biased region" description="Polar residues" evidence="6">
    <location>
        <begin position="66"/>
        <end position="86"/>
    </location>
</feature>
<evidence type="ECO:0000256" key="4">
    <source>
        <dbReference type="ARBA" id="ARBA00022833"/>
    </source>
</evidence>
<comment type="caution">
    <text evidence="7">The sequence shown here is derived from an EMBL/GenBank/DDBJ whole genome shotgun (WGS) entry which is preliminary data.</text>
</comment>
<dbReference type="EMBL" id="JAACJL010000048">
    <property type="protein sequence ID" value="KAF4612580.1"/>
    <property type="molecule type" value="Genomic_DNA"/>
</dbReference>
<dbReference type="GO" id="GO:0008270">
    <property type="term" value="F:zinc ion binding"/>
    <property type="evidence" value="ECO:0007669"/>
    <property type="project" value="UniProtKB-KW"/>
</dbReference>
<dbReference type="Proteomes" id="UP000521872">
    <property type="component" value="Unassembled WGS sequence"/>
</dbReference>
<dbReference type="GO" id="GO:0005634">
    <property type="term" value="C:nucleus"/>
    <property type="evidence" value="ECO:0007669"/>
    <property type="project" value="UniProtKB-SubCell"/>
</dbReference>
<sequence length="725" mass="79146">MPAKPPPAAHETGKRKRVASEKATTNGDPLLTSKHPKVTHNTTVTVPEATQPTTSQSSTQPKASQGSTQPKVSQDSRTNQSKSQRASVEDVEDDDEDDIPVPKKAAPKNKSRILESDDDKIVEIDAPSARASSPDSVVEIEDPEEETPEKELVCRFLDKGDAKSTSNLKHHAIRCWGETLVEQAMKTANVESIREGLKDAKLVDGSITVVFKRNGKGKITYSHRQHTASQTRAEIVRWVSESMRPFNIVEVPQCLLLDIAKVARSHTGLNLAITFAKILEDFGIEDKILSLTCDNASSNDALISQLPTLLDAFPGAANRTWCFTHILNLVAKVILRQFDTLKGKADDAIDDAADALAGLENEIDRDLEEELELAGEIELEEQEMERDAASDEDEDDDETGMVDYRKEMTPDEIAELDATLRKIAYAVKNSTTILLPEWNAIIKRLSIASKAAKQKPLSQRVMPRDVTTRWNSTFDMLVFALEYQQVINKITASRDFKMRKYELQSDDGLPYPARALLASRRAPPPSTASRSSLPPALHLASHPLTSALASHALSHLAPSLVPPSRLTAPLLTPSSPPDPLLTSGTPPDPRLSPPSHYAAPSHSPSPCLLAPPSLSLSLPFSSCRPSPPMCWCPPSSAHPAGRLAFHLASFVLLTLRWCSTADVVVVFGGRHRRRGRWWSVEMVPVGARRGYGSGGAGGGEGKGAGGGEGGRRWLGMAVLREPWWW</sequence>
<dbReference type="AlphaFoldDB" id="A0A8H4QKV0"/>